<dbReference type="Proteomes" id="UP000586694">
    <property type="component" value="Unassembled WGS sequence"/>
</dbReference>
<keyword evidence="3" id="KW-1003">Cell membrane</keyword>
<evidence type="ECO:0000256" key="5">
    <source>
        <dbReference type="ARBA" id="ARBA00023136"/>
    </source>
</evidence>
<dbReference type="InterPro" id="IPR049886">
    <property type="entry name" value="CFI_box_CTERM_dom"/>
</dbReference>
<accession>A0A7K4NDY8</accession>
<organism evidence="9 10">
    <name type="scientific">Marine Group I thaumarchaeote</name>
    <dbReference type="NCBI Taxonomy" id="2511932"/>
    <lineage>
        <taxon>Archaea</taxon>
        <taxon>Nitrososphaerota</taxon>
        <taxon>Marine Group I</taxon>
    </lineage>
</organism>
<dbReference type="AlphaFoldDB" id="A0A7K4NDY8"/>
<comment type="similarity">
    <text evidence="2">Belongs to the BMP lipoprotein family.</text>
</comment>
<evidence type="ECO:0000256" key="3">
    <source>
        <dbReference type="ARBA" id="ARBA00022475"/>
    </source>
</evidence>
<keyword evidence="4" id="KW-0732">Signal</keyword>
<dbReference type="NCBIfam" id="NF041770">
    <property type="entry name" value="CFI_box_CTERM"/>
    <property type="match status" value="1"/>
</dbReference>
<dbReference type="InterPro" id="IPR050957">
    <property type="entry name" value="BMP_lipoprotein"/>
</dbReference>
<gene>
    <name evidence="9" type="ORF">HX802_02560</name>
</gene>
<dbReference type="InterPro" id="IPR003760">
    <property type="entry name" value="PnrA-like"/>
</dbReference>
<dbReference type="InterPro" id="IPR028082">
    <property type="entry name" value="Peripla_BP_I"/>
</dbReference>
<evidence type="ECO:0000256" key="2">
    <source>
        <dbReference type="ARBA" id="ARBA00008610"/>
    </source>
</evidence>
<sequence>MARTKINGLGVGVLSIIILTAVIGISFPPAHAEVTKVALVTDALFSDQGWGTNAYTAATNLSEKYGFELGTAESVAIPDIESTLRDFAEQGYDLIIAHGFQWTDPALVVSPDYPDTKIFVFTGYASGPGVASISPLQQEGTFPLGALAGMMTETNVVGFVGGQPYPNLINIFEGFKAGAMYTNPDVEVLVSWTDDWDDPAKGNAAAEAQIAQGADILFHTADTAGQGMIRAAQDHGIYAFGAVLDQNVTLDWASDTILTSFVLDIEKSFEMAYTVTNEGNFVGEMIEPGIETGPGGPGDGIVYLAPFHELEGAVPQDVKNRLDAIVSDIQNGHLVIPFTAEFTAAGESALTIDESVMATEVASEGGGCLIATAAFGSEMAPQVQFLREIRDNTVLQTESGTNFMTGFNQFYYSFSPVIADYERENPAFKETVKLALTPLLTSLTLLQYADIDSESEMLGYGIGVILLNIGMYFVAPAVLIMTVGKKILKK</sequence>
<name>A0A7K4NDY8_9ARCH</name>
<dbReference type="CDD" id="cd06304">
    <property type="entry name" value="PBP1_BmpA_Med_PnrA-like"/>
    <property type="match status" value="1"/>
</dbReference>
<dbReference type="EMBL" id="JACASU010000020">
    <property type="protein sequence ID" value="NWJ99527.1"/>
    <property type="molecule type" value="Genomic_DNA"/>
</dbReference>
<feature type="domain" description="ABC transporter substrate-binding protein PnrA-like" evidence="8">
    <location>
        <begin position="35"/>
        <end position="293"/>
    </location>
</feature>
<protein>
    <submittedName>
        <fullName evidence="9">BMP family protein</fullName>
    </submittedName>
</protein>
<evidence type="ECO:0000313" key="9">
    <source>
        <dbReference type="EMBL" id="NWJ99527.1"/>
    </source>
</evidence>
<dbReference type="PANTHER" id="PTHR34296:SF2">
    <property type="entry name" value="ABC TRANSPORTER GUANOSINE-BINDING PROTEIN NUPN"/>
    <property type="match status" value="1"/>
</dbReference>
<evidence type="ECO:0000256" key="7">
    <source>
        <dbReference type="SAM" id="Phobius"/>
    </source>
</evidence>
<keyword evidence="6" id="KW-0449">Lipoprotein</keyword>
<reference evidence="9 10" key="1">
    <citation type="journal article" date="2019" name="Environ. Microbiol.">
        <title>Genomics insights into ecotype formation of ammonia-oxidizing archaea in the deep ocean.</title>
        <authorList>
            <person name="Wang Y."/>
            <person name="Huang J.M."/>
            <person name="Cui G.J."/>
            <person name="Nunoura T."/>
            <person name="Takaki Y."/>
            <person name="Li W.L."/>
            <person name="Li J."/>
            <person name="Gao Z.M."/>
            <person name="Takai K."/>
            <person name="Zhang A.Q."/>
            <person name="Stepanauskas R."/>
        </authorList>
    </citation>
    <scope>NUCLEOTIDE SEQUENCE [LARGE SCALE GENOMIC DNA]</scope>
    <source>
        <strain evidence="9 10">L19b</strain>
    </source>
</reference>
<dbReference type="Gene3D" id="3.40.50.2300">
    <property type="match status" value="2"/>
</dbReference>
<keyword evidence="7" id="KW-1133">Transmembrane helix</keyword>
<comment type="caution">
    <text evidence="9">The sequence shown here is derived from an EMBL/GenBank/DDBJ whole genome shotgun (WGS) entry which is preliminary data.</text>
</comment>
<evidence type="ECO:0000256" key="1">
    <source>
        <dbReference type="ARBA" id="ARBA00004193"/>
    </source>
</evidence>
<dbReference type="SUPFAM" id="SSF53822">
    <property type="entry name" value="Periplasmic binding protein-like I"/>
    <property type="match status" value="1"/>
</dbReference>
<dbReference type="PANTHER" id="PTHR34296">
    <property type="entry name" value="TRANSCRIPTIONAL ACTIVATOR PROTEIN MED"/>
    <property type="match status" value="1"/>
</dbReference>
<evidence type="ECO:0000313" key="10">
    <source>
        <dbReference type="Proteomes" id="UP000586694"/>
    </source>
</evidence>
<keyword evidence="5 7" id="KW-0472">Membrane</keyword>
<dbReference type="Pfam" id="PF02608">
    <property type="entry name" value="Bmp"/>
    <property type="match status" value="1"/>
</dbReference>
<evidence type="ECO:0000256" key="4">
    <source>
        <dbReference type="ARBA" id="ARBA00022729"/>
    </source>
</evidence>
<keyword evidence="7" id="KW-0812">Transmembrane</keyword>
<evidence type="ECO:0000256" key="6">
    <source>
        <dbReference type="ARBA" id="ARBA00023288"/>
    </source>
</evidence>
<proteinExistence type="inferred from homology"/>
<feature type="transmembrane region" description="Helical" evidence="7">
    <location>
        <begin position="457"/>
        <end position="483"/>
    </location>
</feature>
<dbReference type="GO" id="GO:0005886">
    <property type="term" value="C:plasma membrane"/>
    <property type="evidence" value="ECO:0007669"/>
    <property type="project" value="UniProtKB-SubCell"/>
</dbReference>
<evidence type="ECO:0000259" key="8">
    <source>
        <dbReference type="Pfam" id="PF02608"/>
    </source>
</evidence>
<comment type="subcellular location">
    <subcellularLocation>
        <location evidence="1">Cell membrane</location>
        <topology evidence="1">Lipid-anchor</topology>
    </subcellularLocation>
</comment>